<dbReference type="AlphaFoldDB" id="A0A835CPR9"/>
<keyword evidence="1" id="KW-0732">Signal</keyword>
<evidence type="ECO:0000313" key="4">
    <source>
        <dbReference type="Proteomes" id="UP000639338"/>
    </source>
</evidence>
<feature type="signal peptide" evidence="1">
    <location>
        <begin position="1"/>
        <end position="21"/>
    </location>
</feature>
<proteinExistence type="predicted"/>
<evidence type="ECO:0000259" key="2">
    <source>
        <dbReference type="PROSITE" id="PS51019"/>
    </source>
</evidence>
<dbReference type="OrthoDB" id="2419613at2759"/>
<sequence>MTNLVIIAGVLFLTVCNYVNGFPDGSPVDACVKERPNQPYHGKFRSQPIDTSPYQILASSTQYSPGKQIKVAIRGDTFKGFFIQARDAKTNEWLGRFAQTPNTKVHSECSAITHADPKDKKEATLVWNAPTTGQGQVYFTGSVLKDYAVFWADLASK</sequence>
<protein>
    <recommendedName>
        <fullName evidence="2">Reelin domain-containing protein</fullName>
    </recommendedName>
</protein>
<dbReference type="Proteomes" id="UP000639338">
    <property type="component" value="Unassembled WGS sequence"/>
</dbReference>
<accession>A0A835CPR9</accession>
<dbReference type="InterPro" id="IPR002861">
    <property type="entry name" value="Reeler_dom"/>
</dbReference>
<evidence type="ECO:0000256" key="1">
    <source>
        <dbReference type="SAM" id="SignalP"/>
    </source>
</evidence>
<comment type="caution">
    <text evidence="3">The sequence shown here is derived from an EMBL/GenBank/DDBJ whole genome shotgun (WGS) entry which is preliminary data.</text>
</comment>
<dbReference type="PROSITE" id="PS51019">
    <property type="entry name" value="REELIN"/>
    <property type="match status" value="1"/>
</dbReference>
<gene>
    <name evidence="3" type="ORF">HCN44_000754</name>
</gene>
<dbReference type="EMBL" id="JACMRX010000004">
    <property type="protein sequence ID" value="KAF7990949.1"/>
    <property type="molecule type" value="Genomic_DNA"/>
</dbReference>
<dbReference type="PANTHER" id="PTHR45828">
    <property type="entry name" value="CYTOCHROME B561/FERRIC REDUCTASE TRANSMEMBRANE"/>
    <property type="match status" value="1"/>
</dbReference>
<feature type="domain" description="Reelin" evidence="2">
    <location>
        <begin position="16"/>
        <end position="157"/>
    </location>
</feature>
<evidence type="ECO:0000313" key="3">
    <source>
        <dbReference type="EMBL" id="KAF7990949.1"/>
    </source>
</evidence>
<keyword evidence="4" id="KW-1185">Reference proteome</keyword>
<dbReference type="Gene3D" id="2.60.40.4060">
    <property type="entry name" value="Reeler domain"/>
    <property type="match status" value="1"/>
</dbReference>
<dbReference type="GO" id="GO:0016020">
    <property type="term" value="C:membrane"/>
    <property type="evidence" value="ECO:0007669"/>
    <property type="project" value="TreeGrafter"/>
</dbReference>
<name>A0A835CPR9_APHGI</name>
<dbReference type="InterPro" id="IPR042307">
    <property type="entry name" value="Reeler_sf"/>
</dbReference>
<dbReference type="PANTHER" id="PTHR45828:SF40">
    <property type="entry name" value="REELIN DOMAIN-CONTAINING PROTEIN"/>
    <property type="match status" value="1"/>
</dbReference>
<dbReference type="CDD" id="cd08544">
    <property type="entry name" value="Reeler"/>
    <property type="match status" value="1"/>
</dbReference>
<dbReference type="Pfam" id="PF02014">
    <property type="entry name" value="Reeler"/>
    <property type="match status" value="1"/>
</dbReference>
<reference evidence="3 4" key="1">
    <citation type="submission" date="2020-08" db="EMBL/GenBank/DDBJ databases">
        <title>Aphidius gifuensis genome sequencing and assembly.</title>
        <authorList>
            <person name="Du Z."/>
        </authorList>
    </citation>
    <scope>NUCLEOTIDE SEQUENCE [LARGE SCALE GENOMIC DNA]</scope>
    <source>
        <strain evidence="3">YNYX2018</strain>
        <tissue evidence="3">Adults</tissue>
    </source>
</reference>
<dbReference type="InterPro" id="IPR051237">
    <property type="entry name" value="Ferric-chelate_Red/DefProt"/>
</dbReference>
<feature type="chain" id="PRO_5032686151" description="Reelin domain-containing protein" evidence="1">
    <location>
        <begin position="22"/>
        <end position="157"/>
    </location>
</feature>
<organism evidence="3 4">
    <name type="scientific">Aphidius gifuensis</name>
    <name type="common">Parasitoid wasp</name>
    <dbReference type="NCBI Taxonomy" id="684658"/>
    <lineage>
        <taxon>Eukaryota</taxon>
        <taxon>Metazoa</taxon>
        <taxon>Ecdysozoa</taxon>
        <taxon>Arthropoda</taxon>
        <taxon>Hexapoda</taxon>
        <taxon>Insecta</taxon>
        <taxon>Pterygota</taxon>
        <taxon>Neoptera</taxon>
        <taxon>Endopterygota</taxon>
        <taxon>Hymenoptera</taxon>
        <taxon>Apocrita</taxon>
        <taxon>Ichneumonoidea</taxon>
        <taxon>Braconidae</taxon>
        <taxon>Aphidiinae</taxon>
        <taxon>Aphidius</taxon>
    </lineage>
</organism>